<evidence type="ECO:0000256" key="1">
    <source>
        <dbReference type="SAM" id="MobiDB-lite"/>
    </source>
</evidence>
<dbReference type="Proteomes" id="UP000265515">
    <property type="component" value="Unassembled WGS sequence"/>
</dbReference>
<organism evidence="2 3">
    <name type="scientific">Chara braunii</name>
    <name type="common">Braun's stonewort</name>
    <dbReference type="NCBI Taxonomy" id="69332"/>
    <lineage>
        <taxon>Eukaryota</taxon>
        <taxon>Viridiplantae</taxon>
        <taxon>Streptophyta</taxon>
        <taxon>Charophyceae</taxon>
        <taxon>Charales</taxon>
        <taxon>Characeae</taxon>
        <taxon>Chara</taxon>
    </lineage>
</organism>
<feature type="compositionally biased region" description="Basic and acidic residues" evidence="1">
    <location>
        <begin position="17"/>
        <end position="26"/>
    </location>
</feature>
<accession>A0A388L895</accession>
<dbReference type="EMBL" id="BFEA01000294">
    <property type="protein sequence ID" value="GBG78413.1"/>
    <property type="molecule type" value="Genomic_DNA"/>
</dbReference>
<reference evidence="2 3" key="1">
    <citation type="journal article" date="2018" name="Cell">
        <title>The Chara Genome: Secondary Complexity and Implications for Plant Terrestrialization.</title>
        <authorList>
            <person name="Nishiyama T."/>
            <person name="Sakayama H."/>
            <person name="Vries J.D."/>
            <person name="Buschmann H."/>
            <person name="Saint-Marcoux D."/>
            <person name="Ullrich K.K."/>
            <person name="Haas F.B."/>
            <person name="Vanderstraeten L."/>
            <person name="Becker D."/>
            <person name="Lang D."/>
            <person name="Vosolsobe S."/>
            <person name="Rombauts S."/>
            <person name="Wilhelmsson P.K.I."/>
            <person name="Janitza P."/>
            <person name="Kern R."/>
            <person name="Heyl A."/>
            <person name="Rumpler F."/>
            <person name="Villalobos L.I.A.C."/>
            <person name="Clay J.M."/>
            <person name="Skokan R."/>
            <person name="Toyoda A."/>
            <person name="Suzuki Y."/>
            <person name="Kagoshima H."/>
            <person name="Schijlen E."/>
            <person name="Tajeshwar N."/>
            <person name="Catarino B."/>
            <person name="Hetherington A.J."/>
            <person name="Saltykova A."/>
            <person name="Bonnot C."/>
            <person name="Breuninger H."/>
            <person name="Symeonidi A."/>
            <person name="Radhakrishnan G.V."/>
            <person name="Van Nieuwerburgh F."/>
            <person name="Deforce D."/>
            <person name="Chang C."/>
            <person name="Karol K.G."/>
            <person name="Hedrich R."/>
            <person name="Ulvskov P."/>
            <person name="Glockner G."/>
            <person name="Delwiche C.F."/>
            <person name="Petrasek J."/>
            <person name="Van de Peer Y."/>
            <person name="Friml J."/>
            <person name="Beilby M."/>
            <person name="Dolan L."/>
            <person name="Kohara Y."/>
            <person name="Sugano S."/>
            <person name="Fujiyama A."/>
            <person name="Delaux P.-M."/>
            <person name="Quint M."/>
            <person name="TheiBen G."/>
            <person name="Hagemann M."/>
            <person name="Harholt J."/>
            <person name="Dunand C."/>
            <person name="Zachgo S."/>
            <person name="Langdale J."/>
            <person name="Maumus F."/>
            <person name="Straeten D.V.D."/>
            <person name="Gould S.B."/>
            <person name="Rensing S.A."/>
        </authorList>
    </citation>
    <scope>NUCLEOTIDE SEQUENCE [LARGE SCALE GENOMIC DNA]</scope>
    <source>
        <strain evidence="2 3">S276</strain>
    </source>
</reference>
<comment type="caution">
    <text evidence="2">The sequence shown here is derived from an EMBL/GenBank/DDBJ whole genome shotgun (WGS) entry which is preliminary data.</text>
</comment>
<sequence>MAIWIPPYLGAVVDGDGDAHPRKMEPFCESSGAAPKRGDLGSGPATQLHRGESYGQFDDSEDEEPPQMTTSSLRDTQRSVLADARVREELAAAAGKVAVSSKVDLKTSEGQGTEEGTAGGLGAQGTPQKRRGDRNDELVGSSKKLKSKAPRTAGEKRKRTEGEQGRQGTKRPASKQNQPVLGPSSSPTPQPPIDVNAKYFLEYKYGVRTKREFDISPAQVVDLGEWEDLYNQRSLDPVLVEGIKEAMRLVFENKEQSYELPTLKLAMLGLQKPTPGVKAQRLRPEEWRDELAGQYYYYAVCAQHNAAAVRSLLGNEVANK</sequence>
<evidence type="ECO:0000313" key="3">
    <source>
        <dbReference type="Proteomes" id="UP000265515"/>
    </source>
</evidence>
<feature type="compositionally biased region" description="Polar residues" evidence="1">
    <location>
        <begin position="174"/>
        <end position="185"/>
    </location>
</feature>
<feature type="compositionally biased region" description="Basic and acidic residues" evidence="1">
    <location>
        <begin position="153"/>
        <end position="164"/>
    </location>
</feature>
<evidence type="ECO:0000313" key="2">
    <source>
        <dbReference type="EMBL" id="GBG78413.1"/>
    </source>
</evidence>
<dbReference type="AlphaFoldDB" id="A0A388L895"/>
<feature type="region of interest" description="Disordered" evidence="1">
    <location>
        <begin position="92"/>
        <end position="193"/>
    </location>
</feature>
<dbReference type="Gramene" id="GBG78413">
    <property type="protein sequence ID" value="GBG78413"/>
    <property type="gene ID" value="CBR_g26441"/>
</dbReference>
<proteinExistence type="predicted"/>
<protein>
    <submittedName>
        <fullName evidence="2">Uncharacterized protein</fullName>
    </submittedName>
</protein>
<gene>
    <name evidence="2" type="ORF">CBR_g26441</name>
</gene>
<feature type="region of interest" description="Disordered" evidence="1">
    <location>
        <begin position="14"/>
        <end position="80"/>
    </location>
</feature>
<name>A0A388L895_CHABU</name>
<keyword evidence="3" id="KW-1185">Reference proteome</keyword>
<feature type="compositionally biased region" description="Low complexity" evidence="1">
    <location>
        <begin position="92"/>
        <end position="102"/>
    </location>
</feature>